<accession>A0A6C0LPM2</accession>
<protein>
    <submittedName>
        <fullName evidence="2">Uncharacterized protein</fullName>
    </submittedName>
</protein>
<evidence type="ECO:0000256" key="1">
    <source>
        <dbReference type="SAM" id="MobiDB-lite"/>
    </source>
</evidence>
<proteinExistence type="predicted"/>
<dbReference type="AlphaFoldDB" id="A0A6C0LPM2"/>
<organism evidence="2">
    <name type="scientific">viral metagenome</name>
    <dbReference type="NCBI Taxonomy" id="1070528"/>
    <lineage>
        <taxon>unclassified sequences</taxon>
        <taxon>metagenomes</taxon>
        <taxon>organismal metagenomes</taxon>
    </lineage>
</organism>
<dbReference type="EMBL" id="MN740532">
    <property type="protein sequence ID" value="QHU31691.1"/>
    <property type="molecule type" value="Genomic_DNA"/>
</dbReference>
<feature type="region of interest" description="Disordered" evidence="1">
    <location>
        <begin position="131"/>
        <end position="152"/>
    </location>
</feature>
<feature type="compositionally biased region" description="Acidic residues" evidence="1">
    <location>
        <begin position="139"/>
        <end position="152"/>
    </location>
</feature>
<sequence>MSTWSKSALNLPSVVVTDKSFPTLSASGGPPSKKPVLSFAQKVKEKADADAAAAAAAAAAKQVELNRAEARRLTECAEKRQVSLVNTFYKPRTSDEDYAREDSSPDEMDYETALEYEEHMRYNRRERLRVADYSKDLSSSDDERLDEYEDAV</sequence>
<evidence type="ECO:0000313" key="2">
    <source>
        <dbReference type="EMBL" id="QHU31691.1"/>
    </source>
</evidence>
<name>A0A6C0LPM2_9ZZZZ</name>
<reference evidence="2" key="1">
    <citation type="journal article" date="2020" name="Nature">
        <title>Giant virus diversity and host interactions through global metagenomics.</title>
        <authorList>
            <person name="Schulz F."/>
            <person name="Roux S."/>
            <person name="Paez-Espino D."/>
            <person name="Jungbluth S."/>
            <person name="Walsh D.A."/>
            <person name="Denef V.J."/>
            <person name="McMahon K.D."/>
            <person name="Konstantinidis K.T."/>
            <person name="Eloe-Fadrosh E.A."/>
            <person name="Kyrpides N.C."/>
            <person name="Woyke T."/>
        </authorList>
    </citation>
    <scope>NUCLEOTIDE SEQUENCE</scope>
    <source>
        <strain evidence="2">GVMAG-M-3300027963-41</strain>
    </source>
</reference>